<dbReference type="AlphaFoldDB" id="A0AAV2FG06"/>
<keyword evidence="3" id="KW-1185">Reference proteome</keyword>
<feature type="compositionally biased region" description="Basic and acidic residues" evidence="1">
    <location>
        <begin position="25"/>
        <end position="38"/>
    </location>
</feature>
<dbReference type="EMBL" id="OZ034819">
    <property type="protein sequence ID" value="CAL1397203.1"/>
    <property type="molecule type" value="Genomic_DNA"/>
</dbReference>
<protein>
    <submittedName>
        <fullName evidence="2">Uncharacterized protein</fullName>
    </submittedName>
</protein>
<sequence>MMDGGIRQRSSSRRRRTVNGGSGERATEVHQRREEAQRHGGALHGSARPFAGLHVDLSGRGSSVATHQRRREEKRRGGAEQSWRRKMHSFD</sequence>
<gene>
    <name evidence="2" type="ORF">LTRI10_LOCUS37522</name>
</gene>
<name>A0AAV2FG06_9ROSI</name>
<feature type="region of interest" description="Disordered" evidence="1">
    <location>
        <begin position="1"/>
        <end position="91"/>
    </location>
</feature>
<evidence type="ECO:0000313" key="2">
    <source>
        <dbReference type="EMBL" id="CAL1397203.1"/>
    </source>
</evidence>
<proteinExistence type="predicted"/>
<evidence type="ECO:0000256" key="1">
    <source>
        <dbReference type="SAM" id="MobiDB-lite"/>
    </source>
</evidence>
<accession>A0AAV2FG06</accession>
<evidence type="ECO:0000313" key="3">
    <source>
        <dbReference type="Proteomes" id="UP001497516"/>
    </source>
</evidence>
<organism evidence="2 3">
    <name type="scientific">Linum trigynum</name>
    <dbReference type="NCBI Taxonomy" id="586398"/>
    <lineage>
        <taxon>Eukaryota</taxon>
        <taxon>Viridiplantae</taxon>
        <taxon>Streptophyta</taxon>
        <taxon>Embryophyta</taxon>
        <taxon>Tracheophyta</taxon>
        <taxon>Spermatophyta</taxon>
        <taxon>Magnoliopsida</taxon>
        <taxon>eudicotyledons</taxon>
        <taxon>Gunneridae</taxon>
        <taxon>Pentapetalae</taxon>
        <taxon>rosids</taxon>
        <taxon>fabids</taxon>
        <taxon>Malpighiales</taxon>
        <taxon>Linaceae</taxon>
        <taxon>Linum</taxon>
    </lineage>
</organism>
<dbReference type="Proteomes" id="UP001497516">
    <property type="component" value="Chromosome 6"/>
</dbReference>
<reference evidence="2 3" key="1">
    <citation type="submission" date="2024-04" db="EMBL/GenBank/DDBJ databases">
        <authorList>
            <person name="Fracassetti M."/>
        </authorList>
    </citation>
    <scope>NUCLEOTIDE SEQUENCE [LARGE SCALE GENOMIC DNA]</scope>
</reference>